<dbReference type="OrthoDB" id="593981at2"/>
<dbReference type="Proteomes" id="UP000193420">
    <property type="component" value="Unassembled WGS sequence"/>
</dbReference>
<reference evidence="2" key="1">
    <citation type="submission" date="2017-04" db="EMBL/GenBank/DDBJ databases">
        <authorList>
            <person name="Varghese N."/>
            <person name="Submissions S."/>
        </authorList>
    </citation>
    <scope>NUCLEOTIDE SEQUENCE [LARGE SCALE GENOMIC DNA]</scope>
    <source>
        <strain evidence="2">DSM 19835</strain>
    </source>
</reference>
<dbReference type="EMBL" id="FXAO01000007">
    <property type="protein sequence ID" value="SMG45197.1"/>
    <property type="molecule type" value="Genomic_DNA"/>
</dbReference>
<dbReference type="Pfam" id="PF09952">
    <property type="entry name" value="AbiEi_2"/>
    <property type="match status" value="1"/>
</dbReference>
<evidence type="ECO:0000313" key="2">
    <source>
        <dbReference type="Proteomes" id="UP000193420"/>
    </source>
</evidence>
<accession>A0A1X7KUP0</accession>
<dbReference type="RefSeq" id="WP_085500125.1">
    <property type="nucleotide sequence ID" value="NZ_FXAO01000007.1"/>
</dbReference>
<keyword evidence="2" id="KW-1185">Reference proteome</keyword>
<dbReference type="InterPro" id="IPR019238">
    <property type="entry name" value="AbiEi_2"/>
</dbReference>
<protein>
    <submittedName>
        <fullName evidence="1">Uncharacterized protein</fullName>
    </submittedName>
</protein>
<evidence type="ECO:0000313" key="1">
    <source>
        <dbReference type="EMBL" id="SMG45197.1"/>
    </source>
</evidence>
<sequence length="332" mass="38032">MVEFLTIKDFFDNLDFPVKIEQSHDQHAESDIVITINGEKVYANTRTEIRPNHIAIFKGIGQHHQPNAFLVGANYITPKSKEALKTNGINYIDSYGNAFLDLKNLKIFIEKGNAKPVYNVYSEVFTRAGGQVLLHLLLKPDLINANYEHLAEVSCVSLGTVSKTVNGLINEGFVVKWDTEKKYQLIRREELLDKWVTLLNEKILPTHKIGNYRFSTPEHFKIKDSSSTLESCWGNEYGAKIITNYLNPEKYSFFTNRGKADLIGPFKMIPDVNGDICVYKSFWKPRSIELFHHYSETAANPLLIYAELIYTGNDRNIETAKIIFDEYIKPNL</sequence>
<gene>
    <name evidence="1" type="ORF">SAMN03080602_03415</name>
</gene>
<name>A0A1X7KUP0_9FLAO</name>
<proteinExistence type="predicted"/>
<organism evidence="1 2">
    <name type="scientific">Arenibacter troitsensis</name>
    <dbReference type="NCBI Taxonomy" id="188872"/>
    <lineage>
        <taxon>Bacteria</taxon>
        <taxon>Pseudomonadati</taxon>
        <taxon>Bacteroidota</taxon>
        <taxon>Flavobacteriia</taxon>
        <taxon>Flavobacteriales</taxon>
        <taxon>Flavobacteriaceae</taxon>
        <taxon>Arenibacter</taxon>
    </lineage>
</organism>
<dbReference type="STRING" id="188872.SAMN03080602_03415"/>
<dbReference type="AlphaFoldDB" id="A0A1X7KUP0"/>